<feature type="region of interest" description="Disordered" evidence="1">
    <location>
        <begin position="450"/>
        <end position="469"/>
    </location>
</feature>
<feature type="compositionally biased region" description="Low complexity" evidence="1">
    <location>
        <begin position="7"/>
        <end position="40"/>
    </location>
</feature>
<evidence type="ECO:0008006" key="4">
    <source>
        <dbReference type="Google" id="ProtNLM"/>
    </source>
</evidence>
<feature type="compositionally biased region" description="Acidic residues" evidence="1">
    <location>
        <begin position="225"/>
        <end position="241"/>
    </location>
</feature>
<evidence type="ECO:0000313" key="2">
    <source>
        <dbReference type="EMBL" id="ORZ29266.1"/>
    </source>
</evidence>
<dbReference type="Proteomes" id="UP000193411">
    <property type="component" value="Unassembled WGS sequence"/>
</dbReference>
<feature type="compositionally biased region" description="Polar residues" evidence="1">
    <location>
        <begin position="703"/>
        <end position="712"/>
    </location>
</feature>
<feature type="compositionally biased region" description="Acidic residues" evidence="1">
    <location>
        <begin position="192"/>
        <end position="201"/>
    </location>
</feature>
<feature type="compositionally biased region" description="Pro residues" evidence="1">
    <location>
        <begin position="455"/>
        <end position="464"/>
    </location>
</feature>
<evidence type="ECO:0000256" key="1">
    <source>
        <dbReference type="SAM" id="MobiDB-lite"/>
    </source>
</evidence>
<feature type="region of interest" description="Disordered" evidence="1">
    <location>
        <begin position="1"/>
        <end position="79"/>
    </location>
</feature>
<organism evidence="2 3">
    <name type="scientific">Catenaria anguillulae PL171</name>
    <dbReference type="NCBI Taxonomy" id="765915"/>
    <lineage>
        <taxon>Eukaryota</taxon>
        <taxon>Fungi</taxon>
        <taxon>Fungi incertae sedis</taxon>
        <taxon>Blastocladiomycota</taxon>
        <taxon>Blastocladiomycetes</taxon>
        <taxon>Blastocladiales</taxon>
        <taxon>Catenariaceae</taxon>
        <taxon>Catenaria</taxon>
    </lineage>
</organism>
<dbReference type="OrthoDB" id="10692896at2759"/>
<feature type="region of interest" description="Disordered" evidence="1">
    <location>
        <begin position="350"/>
        <end position="439"/>
    </location>
</feature>
<feature type="compositionally biased region" description="Low complexity" evidence="1">
    <location>
        <begin position="143"/>
        <end position="158"/>
    </location>
</feature>
<reference evidence="2 3" key="1">
    <citation type="submission" date="2016-07" db="EMBL/GenBank/DDBJ databases">
        <title>Pervasive Adenine N6-methylation of Active Genes in Fungi.</title>
        <authorList>
            <consortium name="DOE Joint Genome Institute"/>
            <person name="Mondo S.J."/>
            <person name="Dannebaum R.O."/>
            <person name="Kuo R.C."/>
            <person name="Labutti K."/>
            <person name="Haridas S."/>
            <person name="Kuo A."/>
            <person name="Salamov A."/>
            <person name="Ahrendt S.R."/>
            <person name="Lipzen A."/>
            <person name="Sullivan W."/>
            <person name="Andreopoulos W.B."/>
            <person name="Clum A."/>
            <person name="Lindquist E."/>
            <person name="Daum C."/>
            <person name="Ramamoorthy G.K."/>
            <person name="Gryganskyi A."/>
            <person name="Culley D."/>
            <person name="Magnuson J.K."/>
            <person name="James T.Y."/>
            <person name="O'Malley M.A."/>
            <person name="Stajich J.E."/>
            <person name="Spatafora J.W."/>
            <person name="Visel A."/>
            <person name="Grigoriev I.V."/>
        </authorList>
    </citation>
    <scope>NUCLEOTIDE SEQUENCE [LARGE SCALE GENOMIC DNA]</scope>
    <source>
        <strain evidence="2 3">PL171</strain>
    </source>
</reference>
<feature type="compositionally biased region" description="Low complexity" evidence="1">
    <location>
        <begin position="203"/>
        <end position="215"/>
    </location>
</feature>
<feature type="region of interest" description="Disordered" evidence="1">
    <location>
        <begin position="618"/>
        <end position="712"/>
    </location>
</feature>
<keyword evidence="3" id="KW-1185">Reference proteome</keyword>
<feature type="compositionally biased region" description="Polar residues" evidence="1">
    <location>
        <begin position="354"/>
        <end position="364"/>
    </location>
</feature>
<comment type="caution">
    <text evidence="2">The sequence shown here is derived from an EMBL/GenBank/DDBJ whole genome shotgun (WGS) entry which is preliminary data.</text>
</comment>
<protein>
    <recommendedName>
        <fullName evidence="4">PH domain-containing protein</fullName>
    </recommendedName>
</protein>
<sequence length="1210" mass="125900">MAPPPSTTARPAAPEAAKDTPATASTTAAGTAKKTTASRTPRPHPERPSPLKHLAMRRGSNGDMQQFLRRRSSASSGHRSAMALALANLEAQRAGVKALPDHYRKRARAQYSKSRKQLLVASITSSVLSRLEAARRKAEEQEAAAASAAAQTQVTLAANPPSQPQAVPEKPLPPTPPGAHVSEQASAAVAESEADDSEYTDVSESSETGSACSSAWYSPTASESEYSDDLSDEDNDTESDADSEKRATRAIRTTLRSNKDYDPTRPVVDAPAYAGTTQTTLTPTAADMLVAGHGLHHQPQPGPQAPPSVQVYALPAAELPSEQSQQLPPPPHRRSSLVATLSRRISLAPYQPANPLTSGASPSTFLPPAPLPEHPEQSVVAPPAHVPMTHPIPVLPTHPAAAAAPEPATSLSANPSPTPSSASSLNTQPSANGSSERQVRAAALKSILSRRTSNPPQPTHPFPPLGAVAPAAAHPHAHVPGLIADPPIVRSHPPSATLPGAGSASVAAARGPLVFPSPPPMARTTRSPSLPHLFAMAPPQRSSTLPSPLAAANAHFPATRSRSMSIPTCLLAGRRKKAPPPPLNLEGLTESFTRDMGKVKQVVRNKSLAELEEERAKKGFPRVSEAPEAFRKEEQAADVDTSEEGPASNTERRPSLVKTINVRPQKGLVASPESFADESSAAEDAVAPPSSIAPSAAGESEVGLSSATSSTVPLPVSLTRPPVVVNDPARLATVHRSLHPSASMGDLHLSSSTSAVGGIQAMLSPRAFHFSGALQVLTDDKSAWLKRHLTFDGRLLTCLAPCYPQRPSAPHLAAAPVATASATTEWTLDVSKIVLLALVSKRPAAPSPPTTTTASSSSGGDAWKLAFTISTAHADRVLRATSHADLSNWMYVLGRAREMVQLQATVANLMATVREQQGREVRHTQHTHALEDRGVKRPTTDPTGRGMLSPVRVLPQNHHYSQHHAPAPTSVAVKAVASSLNRPPPIVTSAAAVSTHAGVGGVRESMVASIVSTTASPESDFSFRSPMVATPAGTGTGTSAGASDLGPRPVPVQLPGGAPQSARLDMLVAELTNAVELLDPSVSPPPSLIADDNIVPAATRDAQDTISRVLDEINGIVGQVAGLDAFVSATRASWTAGAQVNQGRGSEWVADDGHAARLRALARMVSDWPRVIVGASPDKKPQAASTVKYAATGAVADSAVSVGVVVDAAQ</sequence>
<dbReference type="AlphaFoldDB" id="A0A1Y2H3Z2"/>
<dbReference type="EMBL" id="MCFL01000253">
    <property type="protein sequence ID" value="ORZ29266.1"/>
    <property type="molecule type" value="Genomic_DNA"/>
</dbReference>
<feature type="region of interest" description="Disordered" evidence="1">
    <location>
        <begin position="136"/>
        <end position="272"/>
    </location>
</feature>
<feature type="region of interest" description="Disordered" evidence="1">
    <location>
        <begin position="478"/>
        <end position="504"/>
    </location>
</feature>
<feature type="compositionally biased region" description="Low complexity" evidence="1">
    <location>
        <begin position="670"/>
        <end position="697"/>
    </location>
</feature>
<proteinExistence type="predicted"/>
<feature type="compositionally biased region" description="Low complexity" evidence="1">
    <location>
        <begin position="399"/>
        <end position="427"/>
    </location>
</feature>
<accession>A0A1Y2H3Z2</accession>
<name>A0A1Y2H3Z2_9FUNG</name>
<gene>
    <name evidence="2" type="ORF">BCR44DRAFT_81792</name>
</gene>
<evidence type="ECO:0000313" key="3">
    <source>
        <dbReference type="Proteomes" id="UP000193411"/>
    </source>
</evidence>
<feature type="compositionally biased region" description="Low complexity" evidence="1">
    <location>
        <begin position="181"/>
        <end position="191"/>
    </location>
</feature>